<accession>A0A284RUF3</accession>
<reference evidence="2" key="1">
    <citation type="journal article" date="2017" name="Nat. Ecol. Evol.">
        <title>Genome expansion and lineage-specific genetic innovations in the forest pathogenic fungi Armillaria.</title>
        <authorList>
            <person name="Sipos G."/>
            <person name="Prasanna A.N."/>
            <person name="Walter M.C."/>
            <person name="O'Connor E."/>
            <person name="Balint B."/>
            <person name="Krizsan K."/>
            <person name="Kiss B."/>
            <person name="Hess J."/>
            <person name="Varga T."/>
            <person name="Slot J."/>
            <person name="Riley R."/>
            <person name="Boka B."/>
            <person name="Rigling D."/>
            <person name="Barry K."/>
            <person name="Lee J."/>
            <person name="Mihaltcheva S."/>
            <person name="LaButti K."/>
            <person name="Lipzen A."/>
            <person name="Waldron R."/>
            <person name="Moloney N.M."/>
            <person name="Sperisen C."/>
            <person name="Kredics L."/>
            <person name="Vagvoelgyi C."/>
            <person name="Patrignani A."/>
            <person name="Fitzpatrick D."/>
            <person name="Nagy I."/>
            <person name="Doyle S."/>
            <person name="Anderson J.B."/>
            <person name="Grigoriev I.V."/>
            <person name="Gueldener U."/>
            <person name="Muensterkoetter M."/>
            <person name="Nagy L.G."/>
        </authorList>
    </citation>
    <scope>NUCLEOTIDE SEQUENCE [LARGE SCALE GENOMIC DNA]</scope>
    <source>
        <strain evidence="2">C18/9</strain>
    </source>
</reference>
<evidence type="ECO:0008006" key="3">
    <source>
        <dbReference type="Google" id="ProtNLM"/>
    </source>
</evidence>
<dbReference type="AlphaFoldDB" id="A0A284RUF3"/>
<evidence type="ECO:0000313" key="1">
    <source>
        <dbReference type="EMBL" id="SJL12360.1"/>
    </source>
</evidence>
<dbReference type="STRING" id="47428.A0A284RUF3"/>
<dbReference type="InterPro" id="IPR012337">
    <property type="entry name" value="RNaseH-like_sf"/>
</dbReference>
<dbReference type="OrthoDB" id="3044497at2759"/>
<keyword evidence="2" id="KW-1185">Reference proteome</keyword>
<dbReference type="GO" id="GO:0003676">
    <property type="term" value="F:nucleic acid binding"/>
    <property type="evidence" value="ECO:0007669"/>
    <property type="project" value="InterPro"/>
</dbReference>
<proteinExistence type="predicted"/>
<dbReference type="Proteomes" id="UP000219338">
    <property type="component" value="Unassembled WGS sequence"/>
</dbReference>
<dbReference type="EMBL" id="FUEG01000016">
    <property type="protein sequence ID" value="SJL12360.1"/>
    <property type="molecule type" value="Genomic_DNA"/>
</dbReference>
<evidence type="ECO:0000313" key="2">
    <source>
        <dbReference type="Proteomes" id="UP000219338"/>
    </source>
</evidence>
<dbReference type="Gene3D" id="3.30.420.10">
    <property type="entry name" value="Ribonuclease H-like superfamily/Ribonuclease H"/>
    <property type="match status" value="1"/>
</dbReference>
<name>A0A284RUF3_ARMOS</name>
<gene>
    <name evidence="1" type="ORF">ARMOST_15786</name>
</gene>
<dbReference type="InterPro" id="IPR036397">
    <property type="entry name" value="RNaseH_sf"/>
</dbReference>
<dbReference type="SUPFAM" id="SSF53098">
    <property type="entry name" value="Ribonuclease H-like"/>
    <property type="match status" value="1"/>
</dbReference>
<sequence length="361" mass="41343">MACLPQGHPLYKPVRRATNRYIKRHRSPLHELTRDFDVQPDTLETIKAVRFPPYWKTKVEVEIAETMQEAMTMERMDCSEVRAYGDRSGIDGGIGAAAVIYKGDRRVKTLRLKVGSAKEHEVYDAPSHHIIDLFHKRVDMVLRRHPDISLKIRWIPGHQGIAGNEAADEEAKAAAHGDTSTVQSLPAPLRKPIPQNKASTLRENYAKQKTKADRAWRKSPRYSRFRNIDSAPAQQAARRYRKLATSLPRKITSILTQLRTGHIGLNRHLFNIRCVESPACPNCSHPNESVHHYLIRCPTFQNERETLQRSMGITGTMLTAKQILSKRKNLPHLIQYLNDTRRFETTYGSFPEIEETDEEDA</sequence>
<organism evidence="1 2">
    <name type="scientific">Armillaria ostoyae</name>
    <name type="common">Armillaria root rot fungus</name>
    <dbReference type="NCBI Taxonomy" id="47428"/>
    <lineage>
        <taxon>Eukaryota</taxon>
        <taxon>Fungi</taxon>
        <taxon>Dikarya</taxon>
        <taxon>Basidiomycota</taxon>
        <taxon>Agaricomycotina</taxon>
        <taxon>Agaricomycetes</taxon>
        <taxon>Agaricomycetidae</taxon>
        <taxon>Agaricales</taxon>
        <taxon>Marasmiineae</taxon>
        <taxon>Physalacriaceae</taxon>
        <taxon>Armillaria</taxon>
    </lineage>
</organism>
<protein>
    <recommendedName>
        <fullName evidence="3">RNase H type-1 domain-containing protein</fullName>
    </recommendedName>
</protein>